<dbReference type="SUPFAM" id="SSF56300">
    <property type="entry name" value="Metallo-dependent phosphatases"/>
    <property type="match status" value="1"/>
</dbReference>
<dbReference type="RefSeq" id="WP_067980033.1">
    <property type="nucleotide sequence ID" value="NZ_CP014163.1"/>
</dbReference>
<dbReference type="GO" id="GO:0008768">
    <property type="term" value="F:UDP-sugar diphosphatase activity"/>
    <property type="evidence" value="ECO:0007669"/>
    <property type="project" value="TreeGrafter"/>
</dbReference>
<dbReference type="InterPro" id="IPR011240">
    <property type="entry name" value="Pesterase_YunD"/>
</dbReference>
<dbReference type="PANTHER" id="PTHR11575">
    <property type="entry name" value="5'-NUCLEOTIDASE-RELATED"/>
    <property type="match status" value="1"/>
</dbReference>
<dbReference type="GO" id="GO:0008253">
    <property type="term" value="F:5'-nucleotidase activity"/>
    <property type="evidence" value="ECO:0007669"/>
    <property type="project" value="TreeGrafter"/>
</dbReference>
<keyword evidence="1" id="KW-0732">Signal</keyword>
<feature type="domain" description="5'-Nucleotidase C-terminal" evidence="4">
    <location>
        <begin position="293"/>
        <end position="363"/>
    </location>
</feature>
<dbReference type="InterPro" id="IPR008334">
    <property type="entry name" value="5'-Nucleotdase_C"/>
</dbReference>
<keyword evidence="6" id="KW-1185">Reference proteome</keyword>
<evidence type="ECO:0000256" key="2">
    <source>
        <dbReference type="RuleBase" id="RU362119"/>
    </source>
</evidence>
<sequence length="455" mass="51743">METIHIYHMNDWHSHFENWPRVYRYYQAAKANHQTQGETVYLIDGGDFCDRQHPLTEASDGQANIEFLNDLPVDLVTIGNNEGIGNLKPHLNQLYQQANFPVILNNIVDIDTASLPNYIQASHIIRTESGARILFLAATAPYQVSYKVIGWQPLDPIACISQELARHQAAEDYDFIFLISHLGLDVDRELAQYFPEIRVIFGGHTHHVLPLGEWQGETLLTGAGKYGHYLGHLSFQIEQNPDDDTYQISELKDQLIASHDMESQPGDQALINRWYNQGNSTLNQQTVGYIASSLAASEHQVSDLQYFTLEAIKWATGADIAVLNSGLFLNSLGQGRVSRYDLHQALPHPMRVMTVELSGKELLVIYQEFLSLQDQLINQEIKGMGFRGNIFGQLAFDQAFNPDEIQINQNYCLASVDHLVYLPYFKKLKELDYQLASPKFLRQLVADYVQFINKE</sequence>
<organism evidence="5 6">
    <name type="scientific">Aerococcus urinaehominis</name>
    <dbReference type="NCBI Taxonomy" id="128944"/>
    <lineage>
        <taxon>Bacteria</taxon>
        <taxon>Bacillati</taxon>
        <taxon>Bacillota</taxon>
        <taxon>Bacilli</taxon>
        <taxon>Lactobacillales</taxon>
        <taxon>Aerococcaceae</taxon>
        <taxon>Aerococcus</taxon>
    </lineage>
</organism>
<evidence type="ECO:0000313" key="5">
    <source>
        <dbReference type="EMBL" id="AMB99724.1"/>
    </source>
</evidence>
<dbReference type="OrthoDB" id="9793179at2"/>
<evidence type="ECO:0000313" key="6">
    <source>
        <dbReference type="Proteomes" id="UP000062260"/>
    </source>
</evidence>
<dbReference type="Pfam" id="PF00149">
    <property type="entry name" value="Metallophos"/>
    <property type="match status" value="1"/>
</dbReference>
<proteinExistence type="inferred from homology"/>
<feature type="domain" description="Calcineurin-like phosphoesterase" evidence="3">
    <location>
        <begin position="5"/>
        <end position="207"/>
    </location>
</feature>
<keyword evidence="2" id="KW-0378">Hydrolase</keyword>
<keyword evidence="2" id="KW-0547">Nucleotide-binding</keyword>
<dbReference type="PRINTS" id="PR01607">
    <property type="entry name" value="APYRASEFAMLY"/>
</dbReference>
<dbReference type="InterPro" id="IPR029052">
    <property type="entry name" value="Metallo-depent_PP-like"/>
</dbReference>
<dbReference type="Gene3D" id="3.90.780.10">
    <property type="entry name" value="5'-Nucleotidase, C-terminal domain"/>
    <property type="match status" value="1"/>
</dbReference>
<reference evidence="5 6" key="1">
    <citation type="journal article" date="2016" name="Genome Announc.">
        <title>Complete Genome Sequences of Aerococcus christensenii CCUG 28831T, Aerococcus sanguinicola CCUG 43001T, Aerococcus urinae CCUG 36881T, Aerococcus urinaeequi CCUG 28094T, Aerococcus urinaehominis CCUG 42038 BT, and Aerococcus viridans CCUG 4311T.</title>
        <authorList>
            <person name="Carkaci D."/>
            <person name="Dargis R."/>
            <person name="Nielsen X.C."/>
            <person name="Skovgaard O."/>
            <person name="Fuursted K."/>
            <person name="Christensen J.J."/>
        </authorList>
    </citation>
    <scope>NUCLEOTIDE SEQUENCE [LARGE SCALE GENOMIC DNA]</scope>
    <source>
        <strain evidence="5 6">CCUG42038B</strain>
    </source>
</reference>
<dbReference type="KEGG" id="auh:AWM75_06875"/>
<comment type="similarity">
    <text evidence="2">Belongs to the 5'-nucleotidase family.</text>
</comment>
<dbReference type="GO" id="GO:0030288">
    <property type="term" value="C:outer membrane-bounded periplasmic space"/>
    <property type="evidence" value="ECO:0007669"/>
    <property type="project" value="TreeGrafter"/>
</dbReference>
<name>A0A0X8FMC3_9LACT</name>
<dbReference type="Gene3D" id="3.60.21.10">
    <property type="match status" value="1"/>
</dbReference>
<dbReference type="InterPro" id="IPR006179">
    <property type="entry name" value="5_nucleotidase/apyrase"/>
</dbReference>
<dbReference type="PIRSF" id="PIRSF036361">
    <property type="entry name" value="YunD"/>
    <property type="match status" value="1"/>
</dbReference>
<dbReference type="AlphaFoldDB" id="A0A0X8FMC3"/>
<dbReference type="Pfam" id="PF02872">
    <property type="entry name" value="5_nucleotid_C"/>
    <property type="match status" value="1"/>
</dbReference>
<dbReference type="PANTHER" id="PTHR11575:SF23">
    <property type="entry name" value="5-NUCLEOTIDASE FAMILY PROTEIN"/>
    <property type="match status" value="1"/>
</dbReference>
<dbReference type="Proteomes" id="UP000062260">
    <property type="component" value="Chromosome"/>
</dbReference>
<protein>
    <submittedName>
        <fullName evidence="5">Uncharacterized protein</fullName>
    </submittedName>
</protein>
<dbReference type="STRING" id="128944.AWM75_06875"/>
<dbReference type="GO" id="GO:0000166">
    <property type="term" value="F:nucleotide binding"/>
    <property type="evidence" value="ECO:0007669"/>
    <property type="project" value="UniProtKB-KW"/>
</dbReference>
<evidence type="ECO:0000259" key="3">
    <source>
        <dbReference type="Pfam" id="PF00149"/>
    </source>
</evidence>
<gene>
    <name evidence="5" type="ORF">AWM75_06875</name>
</gene>
<dbReference type="GO" id="GO:0009166">
    <property type="term" value="P:nucleotide catabolic process"/>
    <property type="evidence" value="ECO:0007669"/>
    <property type="project" value="InterPro"/>
</dbReference>
<dbReference type="SUPFAM" id="SSF55816">
    <property type="entry name" value="5'-nucleotidase (syn. UDP-sugar hydrolase), C-terminal domain"/>
    <property type="match status" value="1"/>
</dbReference>
<dbReference type="InterPro" id="IPR004843">
    <property type="entry name" value="Calcineurin-like_PHP"/>
</dbReference>
<dbReference type="InterPro" id="IPR036907">
    <property type="entry name" value="5'-Nucleotdase_C_sf"/>
</dbReference>
<reference evidence="6" key="2">
    <citation type="submission" date="2016-01" db="EMBL/GenBank/DDBJ databases">
        <title>Six Aerococcus type strain genome sequencing and assembly using PacBio and Illumina Hiseq.</title>
        <authorList>
            <person name="Carkaci D."/>
            <person name="Dargis R."/>
            <person name="Nielsen X.C."/>
            <person name="Skovgaard O."/>
            <person name="Fuursted K."/>
            <person name="Christensen J.J."/>
        </authorList>
    </citation>
    <scope>NUCLEOTIDE SEQUENCE [LARGE SCALE GENOMIC DNA]</scope>
    <source>
        <strain evidence="6">CCUG42038B</strain>
    </source>
</reference>
<dbReference type="EMBL" id="CP014163">
    <property type="protein sequence ID" value="AMB99724.1"/>
    <property type="molecule type" value="Genomic_DNA"/>
</dbReference>
<evidence type="ECO:0000256" key="1">
    <source>
        <dbReference type="ARBA" id="ARBA00022729"/>
    </source>
</evidence>
<accession>A0A0X8FMC3</accession>
<evidence type="ECO:0000259" key="4">
    <source>
        <dbReference type="Pfam" id="PF02872"/>
    </source>
</evidence>